<keyword evidence="3" id="KW-0805">Transcription regulation</keyword>
<evidence type="ECO:0000256" key="6">
    <source>
        <dbReference type="ARBA" id="ARBA00023159"/>
    </source>
</evidence>
<evidence type="ECO:0000256" key="9">
    <source>
        <dbReference type="ARBA" id="ARBA00024343"/>
    </source>
</evidence>
<proteinExistence type="inferred from homology"/>
<dbReference type="Gene3D" id="3.30.730.10">
    <property type="entry name" value="AP2/ERF domain"/>
    <property type="match status" value="1"/>
</dbReference>
<dbReference type="PANTHER" id="PTHR31241">
    <property type="entry name" value="DEHYDRATION-RESPONSIVE ELEMENT-BINDING PROTEIN 2C"/>
    <property type="match status" value="1"/>
</dbReference>
<dbReference type="FunFam" id="3.30.730.10:FF:000001">
    <property type="entry name" value="Ethylene-responsive transcription factor 2"/>
    <property type="match status" value="1"/>
</dbReference>
<dbReference type="GO" id="GO:0000976">
    <property type="term" value="F:transcription cis-regulatory region binding"/>
    <property type="evidence" value="ECO:0007669"/>
    <property type="project" value="TreeGrafter"/>
</dbReference>
<evidence type="ECO:0000256" key="4">
    <source>
        <dbReference type="ARBA" id="ARBA00023016"/>
    </source>
</evidence>
<dbReference type="GO" id="GO:0006952">
    <property type="term" value="P:defense response"/>
    <property type="evidence" value="ECO:0007669"/>
    <property type="project" value="UniProtKB-KW"/>
</dbReference>
<evidence type="ECO:0000256" key="5">
    <source>
        <dbReference type="ARBA" id="ARBA00023125"/>
    </source>
</evidence>
<evidence type="ECO:0000256" key="10">
    <source>
        <dbReference type="SAM" id="MobiDB-lite"/>
    </source>
</evidence>
<evidence type="ECO:0000256" key="1">
    <source>
        <dbReference type="ARBA" id="ARBA00004123"/>
    </source>
</evidence>
<keyword evidence="2" id="KW-0611">Plant defense</keyword>
<organism evidence="12 13">
    <name type="scientific">Lactuca saligna</name>
    <name type="common">Willowleaf lettuce</name>
    <dbReference type="NCBI Taxonomy" id="75948"/>
    <lineage>
        <taxon>Eukaryota</taxon>
        <taxon>Viridiplantae</taxon>
        <taxon>Streptophyta</taxon>
        <taxon>Embryophyta</taxon>
        <taxon>Tracheophyta</taxon>
        <taxon>Spermatophyta</taxon>
        <taxon>Magnoliopsida</taxon>
        <taxon>eudicotyledons</taxon>
        <taxon>Gunneridae</taxon>
        <taxon>Pentapetalae</taxon>
        <taxon>asterids</taxon>
        <taxon>campanulids</taxon>
        <taxon>Asterales</taxon>
        <taxon>Asteraceae</taxon>
        <taxon>Cichorioideae</taxon>
        <taxon>Cichorieae</taxon>
        <taxon>Lactucinae</taxon>
        <taxon>Lactuca</taxon>
    </lineage>
</organism>
<dbReference type="AlphaFoldDB" id="A0AA35Y6G7"/>
<comment type="subcellular location">
    <subcellularLocation>
        <location evidence="1">Nucleus</location>
    </subcellularLocation>
</comment>
<evidence type="ECO:0000313" key="13">
    <source>
        <dbReference type="Proteomes" id="UP001177003"/>
    </source>
</evidence>
<comment type="similarity">
    <text evidence="9">Belongs to the AP2/ERF transcription factor family. ERF subfamily.</text>
</comment>
<accession>A0AA35Y6G7</accession>
<dbReference type="Pfam" id="PF00847">
    <property type="entry name" value="AP2"/>
    <property type="match status" value="1"/>
</dbReference>
<keyword evidence="7" id="KW-0804">Transcription</keyword>
<dbReference type="SUPFAM" id="SSF54171">
    <property type="entry name" value="DNA-binding domain"/>
    <property type="match status" value="1"/>
</dbReference>
<name>A0AA35Y6G7_LACSI</name>
<dbReference type="InterPro" id="IPR016177">
    <property type="entry name" value="DNA-bd_dom_sf"/>
</dbReference>
<keyword evidence="8" id="KW-0539">Nucleus</keyword>
<evidence type="ECO:0000256" key="2">
    <source>
        <dbReference type="ARBA" id="ARBA00022821"/>
    </source>
</evidence>
<dbReference type="PROSITE" id="PS51032">
    <property type="entry name" value="AP2_ERF"/>
    <property type="match status" value="1"/>
</dbReference>
<dbReference type="GO" id="GO:0005634">
    <property type="term" value="C:nucleus"/>
    <property type="evidence" value="ECO:0007669"/>
    <property type="project" value="UniProtKB-SubCell"/>
</dbReference>
<evidence type="ECO:0000256" key="3">
    <source>
        <dbReference type="ARBA" id="ARBA00023015"/>
    </source>
</evidence>
<evidence type="ECO:0000259" key="11">
    <source>
        <dbReference type="PROSITE" id="PS51032"/>
    </source>
</evidence>
<keyword evidence="5" id="KW-0238">DNA-binding</keyword>
<dbReference type="Proteomes" id="UP001177003">
    <property type="component" value="Chromosome 1"/>
</dbReference>
<dbReference type="PANTHER" id="PTHR31241:SF62">
    <property type="entry name" value="DEHYDRATION-RESPONSIVE ELEMENT-BINDING PROTEIN 2D"/>
    <property type="match status" value="1"/>
</dbReference>
<feature type="domain" description="AP2/ERF" evidence="11">
    <location>
        <begin position="110"/>
        <end position="167"/>
    </location>
</feature>
<gene>
    <name evidence="12" type="ORF">LSALG_LOCUS7443</name>
</gene>
<dbReference type="SMART" id="SM00380">
    <property type="entry name" value="AP2"/>
    <property type="match status" value="1"/>
</dbReference>
<dbReference type="GO" id="GO:0003700">
    <property type="term" value="F:DNA-binding transcription factor activity"/>
    <property type="evidence" value="ECO:0007669"/>
    <property type="project" value="InterPro"/>
</dbReference>
<dbReference type="InterPro" id="IPR036955">
    <property type="entry name" value="AP2/ERF_dom_sf"/>
</dbReference>
<keyword evidence="13" id="KW-1185">Reference proteome</keyword>
<evidence type="ECO:0000256" key="7">
    <source>
        <dbReference type="ARBA" id="ARBA00023163"/>
    </source>
</evidence>
<evidence type="ECO:0000313" key="12">
    <source>
        <dbReference type="EMBL" id="CAI9266925.1"/>
    </source>
</evidence>
<keyword evidence="4" id="KW-0346">Stress response</keyword>
<feature type="region of interest" description="Disordered" evidence="10">
    <location>
        <begin position="71"/>
        <end position="105"/>
    </location>
</feature>
<dbReference type="GO" id="GO:0045893">
    <property type="term" value="P:positive regulation of DNA-templated transcription"/>
    <property type="evidence" value="ECO:0007669"/>
    <property type="project" value="TreeGrafter"/>
</dbReference>
<reference evidence="12" key="1">
    <citation type="submission" date="2023-04" db="EMBL/GenBank/DDBJ databases">
        <authorList>
            <person name="Vijverberg K."/>
            <person name="Xiong W."/>
            <person name="Schranz E."/>
        </authorList>
    </citation>
    <scope>NUCLEOTIDE SEQUENCE</scope>
</reference>
<evidence type="ECO:0000256" key="8">
    <source>
        <dbReference type="ARBA" id="ARBA00023242"/>
    </source>
</evidence>
<dbReference type="PRINTS" id="PR00367">
    <property type="entry name" value="ETHRSPELEMNT"/>
</dbReference>
<keyword evidence="6" id="KW-0010">Activator</keyword>
<dbReference type="CDD" id="cd00018">
    <property type="entry name" value="AP2"/>
    <property type="match status" value="1"/>
</dbReference>
<sequence length="376" mass="42582">MPTFAISLSFHKDTYPTMENIIHTQTLICSPLLPYKVRIFNSDFSPYTPSQVIRFTGDRVKEMLNSLMNVGNNGGGGGGGGRKQERRTAQASSRKGCMRGKGGPENASCTYKGVRQRTWGKWVSEIREPNRGSRVWLGTFNSAREAAIAYDAAARRLYGPNAHVNLPDETAPAPPPPPAVTEAAKEARYHRAIEQMKKQQEFERQIQIYMHQQQQQQQQQHHHQIKIESTTIPEIPDLNANTVANYHTFHNHKISHEARTGENYVHHKPSNGNLNANLPEFDDSGLWTEAASTMDYQSQAIDPGIAASTFNDTIGIELNHPLMHLYLISSRLGFSTKKDVDDRWFSPKKKKKDMIRTRLTEEERETKAEFVARVSR</sequence>
<feature type="compositionally biased region" description="Gly residues" evidence="10">
    <location>
        <begin position="72"/>
        <end position="81"/>
    </location>
</feature>
<dbReference type="InterPro" id="IPR001471">
    <property type="entry name" value="AP2/ERF_dom"/>
</dbReference>
<dbReference type="EMBL" id="OX465077">
    <property type="protein sequence ID" value="CAI9266925.1"/>
    <property type="molecule type" value="Genomic_DNA"/>
</dbReference>
<protein>
    <recommendedName>
        <fullName evidence="11">AP2/ERF domain-containing protein</fullName>
    </recommendedName>
</protein>